<proteinExistence type="predicted"/>
<dbReference type="InterPro" id="IPR016041">
    <property type="entry name" value="Ac-CoA_synth_d_su_TIM-brl"/>
</dbReference>
<dbReference type="Pfam" id="PF03599">
    <property type="entry name" value="CdhD"/>
    <property type="match status" value="1"/>
</dbReference>
<feature type="transmembrane region" description="Helical" evidence="1">
    <location>
        <begin position="184"/>
        <end position="209"/>
    </location>
</feature>
<keyword evidence="1" id="KW-0472">Membrane</keyword>
<dbReference type="AlphaFoldDB" id="E6VW98"/>
<accession>E6VW98</accession>
<name>E6VW98_PSEA9</name>
<dbReference type="EMBL" id="CP002431">
    <property type="protein sequence ID" value="ADU63658.1"/>
    <property type="molecule type" value="Genomic_DNA"/>
</dbReference>
<dbReference type="Proteomes" id="UP000002191">
    <property type="component" value="Chromosome"/>
</dbReference>
<keyword evidence="1" id="KW-0812">Transmembrane</keyword>
<dbReference type="Gene3D" id="3.40.50.11600">
    <property type="match status" value="1"/>
</dbReference>
<dbReference type="KEGG" id="das:Daes_2662"/>
<organism evidence="3 4">
    <name type="scientific">Pseudodesulfovibrio aespoeensis (strain ATCC 700646 / DSM 10631 / Aspo-2)</name>
    <name type="common">Desulfovibrio aespoeensis</name>
    <dbReference type="NCBI Taxonomy" id="643562"/>
    <lineage>
        <taxon>Bacteria</taxon>
        <taxon>Pseudomonadati</taxon>
        <taxon>Thermodesulfobacteriota</taxon>
        <taxon>Desulfovibrionia</taxon>
        <taxon>Desulfovibrionales</taxon>
        <taxon>Desulfovibrionaceae</taxon>
    </lineage>
</organism>
<keyword evidence="4" id="KW-1185">Reference proteome</keyword>
<feature type="transmembrane region" description="Helical" evidence="1">
    <location>
        <begin position="252"/>
        <end position="273"/>
    </location>
</feature>
<reference evidence="4" key="1">
    <citation type="submission" date="2010-12" db="EMBL/GenBank/DDBJ databases">
        <title>Complete sequence of Desulfovibrio aespoeensis Aspo-2.</title>
        <authorList>
            <consortium name="US DOE Joint Genome Institute"/>
            <person name="Lucas S."/>
            <person name="Copeland A."/>
            <person name="Lapidus A."/>
            <person name="Cheng J.-F."/>
            <person name="Goodwin L."/>
            <person name="Pitluck S."/>
            <person name="Chertkov O."/>
            <person name="Misra M."/>
            <person name="Detter J.C."/>
            <person name="Han C."/>
            <person name="Tapia R."/>
            <person name="Land M."/>
            <person name="Hauser L."/>
            <person name="Kyrpides N."/>
            <person name="Ivanova N."/>
            <person name="Ovchinnikova G."/>
            <person name="Pedersen K."/>
            <person name="Jagevall S."/>
            <person name="Hazen T."/>
            <person name="Woyke T."/>
        </authorList>
    </citation>
    <scope>NUCLEOTIDE SEQUENCE [LARGE SCALE GENOMIC DNA]</scope>
    <source>
        <strain evidence="4">ATCC 700646 / DSM 10631 / Aspo-2</strain>
    </source>
</reference>
<feature type="transmembrane region" description="Helical" evidence="1">
    <location>
        <begin position="215"/>
        <end position="240"/>
    </location>
</feature>
<evidence type="ECO:0000259" key="2">
    <source>
        <dbReference type="Pfam" id="PF03599"/>
    </source>
</evidence>
<gene>
    <name evidence="3" type="ordered locus">Daes_2662</name>
</gene>
<evidence type="ECO:0000256" key="1">
    <source>
        <dbReference type="SAM" id="Phobius"/>
    </source>
</evidence>
<dbReference type="STRING" id="643562.Daes_2662"/>
<dbReference type="NCBIfam" id="NF040863">
    <property type="entry name" value="HgcA_corrinoid"/>
    <property type="match status" value="1"/>
</dbReference>
<feature type="transmembrane region" description="Helical" evidence="1">
    <location>
        <begin position="313"/>
        <end position="331"/>
    </location>
</feature>
<reference evidence="3 4" key="2">
    <citation type="journal article" date="2014" name="Genome Announc.">
        <title>Complete Genome Sequence of the Subsurface, Mesophilic Sulfate-Reducing Bacterium Desulfovibrio aespoeensis Aspo-2.</title>
        <authorList>
            <person name="Pedersen K."/>
            <person name="Bengtsson A."/>
            <person name="Edlund J."/>
            <person name="Rabe L."/>
            <person name="Hazen T."/>
            <person name="Chakraborty R."/>
            <person name="Goodwin L."/>
            <person name="Shapiro N."/>
        </authorList>
    </citation>
    <scope>NUCLEOTIDE SEQUENCE [LARGE SCALE GENOMIC DNA]</scope>
    <source>
        <strain evidence="4">ATCC 700646 / DSM 10631 / Aspo-2</strain>
    </source>
</reference>
<protein>
    <submittedName>
        <fullName evidence="3">CO dehydrogenase/acetyl-CoA synthase gamma subunit (Corrinoid Fe-S protein)-like protein</fullName>
    </submittedName>
</protein>
<evidence type="ECO:0000313" key="3">
    <source>
        <dbReference type="EMBL" id="ADU63658.1"/>
    </source>
</evidence>
<dbReference type="HOGENOM" id="CLU_830865_0_0_7"/>
<dbReference type="OrthoDB" id="2079583at2"/>
<feature type="transmembrane region" description="Helical" evidence="1">
    <location>
        <begin position="279"/>
        <end position="301"/>
    </location>
</feature>
<evidence type="ECO:0000313" key="4">
    <source>
        <dbReference type="Proteomes" id="UP000002191"/>
    </source>
</evidence>
<keyword evidence="1" id="KW-1133">Transmembrane helix</keyword>
<dbReference type="eggNOG" id="COG1456">
    <property type="taxonomic scope" value="Bacteria"/>
</dbReference>
<feature type="domain" description="CO dehydrogenase/acetyl-CoA synthase delta subunit TIM barrel" evidence="2">
    <location>
        <begin position="36"/>
        <end position="127"/>
    </location>
</feature>
<sequence length="334" mass="35365">MDTPVGPVPRVRTRLLARDRLQTATVRMGYGRYDYKVVPGLYCVGTPTSDSPVIVTGNYKLTFDAVRRELSDLDAWLLVADTRGINIWCAAGKDLFSTDEVAYSVTRTRLAEVVAHRRLILPQLGATGVAGHAVRRQCGFSVLWGPVRAADLPAFIQSGNTPDEAMRTVTFTLRERAELIPVELFILGKPLGLTLLAAFLLSGIGPGIFSPGAAWARGLAAACATLAGIAAGGVAVPLLLPRLPWQSFAPKGALVGVATGALNALLFAQTLGLLESAALILWTTATASYLAMNFTGSTPYTSPTGVELEMRRAIPIQAGAALCALILWIAAPLI</sequence>